<evidence type="ECO:0000313" key="3">
    <source>
        <dbReference type="Proteomes" id="UP000561066"/>
    </source>
</evidence>
<name>A0A7W4P611_9PROT</name>
<dbReference type="Gene3D" id="1.10.1220.10">
    <property type="entry name" value="Met repressor-like"/>
    <property type="match status" value="1"/>
</dbReference>
<keyword evidence="3" id="KW-1185">Reference proteome</keyword>
<dbReference type="EMBL" id="JABEQH010000017">
    <property type="protein sequence ID" value="MBB2176743.1"/>
    <property type="molecule type" value="Genomic_DNA"/>
</dbReference>
<protein>
    <submittedName>
        <fullName evidence="2">Arc family DNA-binding protein</fullName>
    </submittedName>
</protein>
<organism evidence="2 3">
    <name type="scientific">Gluconacetobacter johannae</name>
    <dbReference type="NCBI Taxonomy" id="112140"/>
    <lineage>
        <taxon>Bacteria</taxon>
        <taxon>Pseudomonadati</taxon>
        <taxon>Pseudomonadota</taxon>
        <taxon>Alphaproteobacteria</taxon>
        <taxon>Acetobacterales</taxon>
        <taxon>Acetobacteraceae</taxon>
        <taxon>Gluconacetobacter</taxon>
    </lineage>
</organism>
<dbReference type="GO" id="GO:0006355">
    <property type="term" value="P:regulation of DNA-templated transcription"/>
    <property type="evidence" value="ECO:0007669"/>
    <property type="project" value="InterPro"/>
</dbReference>
<feature type="domain" description="Arc-like DNA binding" evidence="1">
    <location>
        <begin position="15"/>
        <end position="52"/>
    </location>
</feature>
<dbReference type="InterPro" id="IPR005569">
    <property type="entry name" value="Arc_DNA-bd_dom"/>
</dbReference>
<sequence>MCHHDSMSDDDRYRRFNLRIPKDLFERLQKEADARSHSMNAEIVQRLRRSIEHDDFQREHWEDQKKIFEEQEEKMHDDLVAADNYYNRQMELDVLSQGLTDEDILDMLRQRMIKTTKRRG</sequence>
<proteinExistence type="predicted"/>
<comment type="caution">
    <text evidence="2">The sequence shown here is derived from an EMBL/GenBank/DDBJ whole genome shotgun (WGS) entry which is preliminary data.</text>
</comment>
<reference evidence="2 3" key="1">
    <citation type="submission" date="2020-04" db="EMBL/GenBank/DDBJ databases">
        <title>Description of novel Gluconacetobacter.</title>
        <authorList>
            <person name="Sombolestani A."/>
        </authorList>
    </citation>
    <scope>NUCLEOTIDE SEQUENCE [LARGE SCALE GENOMIC DNA]</scope>
    <source>
        <strain evidence="2 3">LMG 21312</strain>
    </source>
</reference>
<dbReference type="GO" id="GO:0003677">
    <property type="term" value="F:DNA binding"/>
    <property type="evidence" value="ECO:0007669"/>
    <property type="project" value="UniProtKB-KW"/>
</dbReference>
<dbReference type="InterPro" id="IPR013321">
    <property type="entry name" value="Arc_rbn_hlx_hlx"/>
</dbReference>
<keyword evidence="2" id="KW-0238">DNA-binding</keyword>
<dbReference type="SUPFAM" id="SSF47598">
    <property type="entry name" value="Ribbon-helix-helix"/>
    <property type="match status" value="1"/>
</dbReference>
<dbReference type="Pfam" id="PF03869">
    <property type="entry name" value="Arc"/>
    <property type="match status" value="1"/>
</dbReference>
<accession>A0A7W4P611</accession>
<evidence type="ECO:0000313" key="2">
    <source>
        <dbReference type="EMBL" id="MBB2176743.1"/>
    </source>
</evidence>
<dbReference type="InterPro" id="IPR010985">
    <property type="entry name" value="Ribbon_hlx_hlx"/>
</dbReference>
<gene>
    <name evidence="2" type="ORF">HLH21_12535</name>
</gene>
<evidence type="ECO:0000259" key="1">
    <source>
        <dbReference type="Pfam" id="PF03869"/>
    </source>
</evidence>
<dbReference type="Proteomes" id="UP000561066">
    <property type="component" value="Unassembled WGS sequence"/>
</dbReference>
<dbReference type="AlphaFoldDB" id="A0A7W4P611"/>